<feature type="domain" description="FAD-binding FR-type" evidence="3">
    <location>
        <begin position="112"/>
        <end position="212"/>
    </location>
</feature>
<dbReference type="PANTHER" id="PTHR47354:SF5">
    <property type="entry name" value="PROTEIN RFBI"/>
    <property type="match status" value="1"/>
</dbReference>
<name>A0A1M5L0S8_9BRAD</name>
<dbReference type="InterPro" id="IPR006058">
    <property type="entry name" value="2Fe2S_fd_BS"/>
</dbReference>
<dbReference type="SUPFAM" id="SSF54292">
    <property type="entry name" value="2Fe-2S ferredoxin-like"/>
    <property type="match status" value="1"/>
</dbReference>
<dbReference type="Pfam" id="PF00970">
    <property type="entry name" value="FAD_binding_6"/>
    <property type="match status" value="1"/>
</dbReference>
<dbReference type="PRINTS" id="PR00410">
    <property type="entry name" value="PHEHYDRXLASE"/>
</dbReference>
<dbReference type="GO" id="GO:0051213">
    <property type="term" value="F:dioxygenase activity"/>
    <property type="evidence" value="ECO:0007669"/>
    <property type="project" value="UniProtKB-KW"/>
</dbReference>
<sequence length="350" mass="37508">MMAGRWSRRVPHTIALNFEDGTTQFIRADESESIADAAYRHGINVPLDCTNGVCGTCKAFLQSGEFDPGSYIEDALSDVEAAEGYVLCCQAKAKSDMVIDILASSGACKVKPKDTIAEIVEVEALSTHRMRLSVKPLEGTLPMFLPGQYVNVTAPDQMTSRPYSFTSAPGADVATFLIRNVPGGKMSAYLEAKAKTGDRLLLNGPFGSFYLRAPRRPILFLAGGTGVGPILSMLEHLAARGANNQPVQLVYGARDDADLVEVERIEALAARIPKFAYHTTCSGPGSRHPLTGHVTDHFAAGSLNNGDVDVYLCGPPEMVENGRQHVAKLGLSPANIHFEKFAPASEVLTA</sequence>
<keyword evidence="4" id="KW-0560">Oxidoreductase</keyword>
<dbReference type="SUPFAM" id="SSF52343">
    <property type="entry name" value="Ferredoxin reductase-like, C-terminal NADP-linked domain"/>
    <property type="match status" value="1"/>
</dbReference>
<dbReference type="PANTHER" id="PTHR47354">
    <property type="entry name" value="NADH OXIDOREDUCTASE HCR"/>
    <property type="match status" value="1"/>
</dbReference>
<dbReference type="InterPro" id="IPR039261">
    <property type="entry name" value="FNR_nucleotide-bd"/>
</dbReference>
<proteinExistence type="predicted"/>
<dbReference type="SUPFAM" id="SSF63380">
    <property type="entry name" value="Riboflavin synthase domain-like"/>
    <property type="match status" value="1"/>
</dbReference>
<dbReference type="EMBL" id="LT670818">
    <property type="protein sequence ID" value="SHG58596.1"/>
    <property type="molecule type" value="Genomic_DNA"/>
</dbReference>
<dbReference type="InterPro" id="IPR001709">
    <property type="entry name" value="Flavoprot_Pyr_Nucl_cyt_Rdtase"/>
</dbReference>
<reference evidence="4 5" key="1">
    <citation type="submission" date="2016-11" db="EMBL/GenBank/DDBJ databases">
        <authorList>
            <person name="Jaros S."/>
            <person name="Januszkiewicz K."/>
            <person name="Wedrychowicz H."/>
        </authorList>
    </citation>
    <scope>NUCLEOTIDE SEQUENCE [LARGE SCALE GENOMIC DNA]</scope>
    <source>
        <strain evidence="4 5">GAS242</strain>
    </source>
</reference>
<accession>A0A1M5L0S8</accession>
<evidence type="ECO:0000313" key="5">
    <source>
        <dbReference type="Proteomes" id="UP000190675"/>
    </source>
</evidence>
<dbReference type="InterPro" id="IPR001433">
    <property type="entry name" value="OxRdtase_FAD/NAD-bd"/>
</dbReference>
<dbReference type="InterPro" id="IPR017938">
    <property type="entry name" value="Riboflavin_synthase-like_b-brl"/>
</dbReference>
<evidence type="ECO:0000256" key="1">
    <source>
        <dbReference type="ARBA" id="ARBA00034078"/>
    </source>
</evidence>
<dbReference type="RefSeq" id="WP_079566775.1">
    <property type="nucleotide sequence ID" value="NZ_LT670818.1"/>
</dbReference>
<dbReference type="Pfam" id="PF00111">
    <property type="entry name" value="Fer2"/>
    <property type="match status" value="1"/>
</dbReference>
<dbReference type="InterPro" id="IPR008333">
    <property type="entry name" value="Cbr1-like_FAD-bd_dom"/>
</dbReference>
<protein>
    <submittedName>
        <fullName evidence="4">Benzoate/toluate 1,2-dioxygenase reductase subunit</fullName>
    </submittedName>
</protein>
<dbReference type="InterPro" id="IPR012675">
    <property type="entry name" value="Beta-grasp_dom_sf"/>
</dbReference>
<dbReference type="CDD" id="cd00207">
    <property type="entry name" value="fer2"/>
    <property type="match status" value="1"/>
</dbReference>
<dbReference type="InterPro" id="IPR001041">
    <property type="entry name" value="2Fe-2S_ferredoxin-type"/>
</dbReference>
<dbReference type="InterPro" id="IPR047683">
    <property type="entry name" value="BenC-like_FAD_NAD-bd"/>
</dbReference>
<keyword evidence="4" id="KW-0223">Dioxygenase</keyword>
<dbReference type="AlphaFoldDB" id="A0A1M5L0S8"/>
<dbReference type="PRINTS" id="PR00371">
    <property type="entry name" value="FPNCR"/>
</dbReference>
<organism evidence="4 5">
    <name type="scientific">Bradyrhizobium erythrophlei</name>
    <dbReference type="NCBI Taxonomy" id="1437360"/>
    <lineage>
        <taxon>Bacteria</taxon>
        <taxon>Pseudomonadati</taxon>
        <taxon>Pseudomonadota</taxon>
        <taxon>Alphaproteobacteria</taxon>
        <taxon>Hyphomicrobiales</taxon>
        <taxon>Nitrobacteraceae</taxon>
        <taxon>Bradyrhizobium</taxon>
    </lineage>
</organism>
<dbReference type="InterPro" id="IPR036010">
    <property type="entry name" value="2Fe-2S_ferredoxin-like_sf"/>
</dbReference>
<dbReference type="Gene3D" id="3.40.50.80">
    <property type="entry name" value="Nucleotide-binding domain of ferredoxin-NADP reductase (FNR) module"/>
    <property type="match status" value="1"/>
</dbReference>
<feature type="domain" description="2Fe-2S ferredoxin-type" evidence="2">
    <location>
        <begin position="12"/>
        <end position="105"/>
    </location>
</feature>
<evidence type="ECO:0000313" key="4">
    <source>
        <dbReference type="EMBL" id="SHG58596.1"/>
    </source>
</evidence>
<dbReference type="InterPro" id="IPR017927">
    <property type="entry name" value="FAD-bd_FR_type"/>
</dbReference>
<dbReference type="InterPro" id="IPR050415">
    <property type="entry name" value="MRET"/>
</dbReference>
<dbReference type="Gene3D" id="3.10.20.30">
    <property type="match status" value="1"/>
</dbReference>
<dbReference type="GO" id="GO:0051537">
    <property type="term" value="F:2 iron, 2 sulfur cluster binding"/>
    <property type="evidence" value="ECO:0007669"/>
    <property type="project" value="InterPro"/>
</dbReference>
<dbReference type="PROSITE" id="PS51085">
    <property type="entry name" value="2FE2S_FER_2"/>
    <property type="match status" value="1"/>
</dbReference>
<gene>
    <name evidence="4" type="ORF">SAMN05444169_3188</name>
</gene>
<dbReference type="Gene3D" id="2.40.30.10">
    <property type="entry name" value="Translation factors"/>
    <property type="match status" value="1"/>
</dbReference>
<evidence type="ECO:0000259" key="3">
    <source>
        <dbReference type="PROSITE" id="PS51384"/>
    </source>
</evidence>
<dbReference type="PROSITE" id="PS51384">
    <property type="entry name" value="FAD_FR"/>
    <property type="match status" value="1"/>
</dbReference>
<dbReference type="Pfam" id="PF00175">
    <property type="entry name" value="NAD_binding_1"/>
    <property type="match status" value="1"/>
</dbReference>
<dbReference type="CDD" id="cd06209">
    <property type="entry name" value="BenDO_FAD_NAD"/>
    <property type="match status" value="1"/>
</dbReference>
<comment type="cofactor">
    <cofactor evidence="1">
        <name>[2Fe-2S] cluster</name>
        <dbReference type="ChEBI" id="CHEBI:190135"/>
    </cofactor>
</comment>
<dbReference type="Proteomes" id="UP000190675">
    <property type="component" value="Chromosome I"/>
</dbReference>
<evidence type="ECO:0000259" key="2">
    <source>
        <dbReference type="PROSITE" id="PS51085"/>
    </source>
</evidence>
<dbReference type="NCBIfam" id="NF040810">
    <property type="entry name" value="BenC"/>
    <property type="match status" value="1"/>
</dbReference>
<dbReference type="PROSITE" id="PS00197">
    <property type="entry name" value="2FE2S_FER_1"/>
    <property type="match status" value="1"/>
</dbReference>